<dbReference type="Proteomes" id="UP000284379">
    <property type="component" value="Unassembled WGS sequence"/>
</dbReference>
<reference evidence="2 3" key="1">
    <citation type="submission" date="2018-08" db="EMBL/GenBank/DDBJ databases">
        <title>A genome reference for cultivated species of the human gut microbiota.</title>
        <authorList>
            <person name="Zou Y."/>
            <person name="Xue W."/>
            <person name="Luo G."/>
        </authorList>
    </citation>
    <scope>NUCLEOTIDE SEQUENCE [LARGE SCALE GENOMIC DNA]</scope>
    <source>
        <strain evidence="2 3">AM40-30BH</strain>
    </source>
</reference>
<dbReference type="GeneID" id="69501169"/>
<protein>
    <recommendedName>
        <fullName evidence="4">TonB C-terminal domain-containing protein</fullName>
    </recommendedName>
</protein>
<dbReference type="RefSeq" id="WP_122201312.1">
    <property type="nucleotide sequence ID" value="NZ_CABJFV010000005.1"/>
</dbReference>
<accession>A0A413VQM7</accession>
<proteinExistence type="predicted"/>
<sequence>MKLLDYIRGTRKGKEAHRLQKEAMRDPFLADAMDGYDGAGESQEQQIELLRRRITMRVKRKQNHAFAWSVAASLLLGVWLGGYFLFQKDKLPEETLMALEQLQRDTILQTPSQIPAEAEVKLAKTLKKDSMRPLISQERKVKPAVTAKTIAPEVKEQSAAEVEMSMVLSEELKLADTTIAAGDNNLARKLQDRVEGLKVGGIKGRVTDENGEPLMGANILVKGTGKSTVSDVNGNFTLDADGNKEIAVNYIGYEPITLPADTGKEMLIAMNESKEALNEVVVVGYGTERKKDFTGSVVRVEPLTMPEPVPVIGFKAYKKYLKKNRIRPTDEECAKVKGEVVLTFHVDKKGRPVNIKIKNSLCVSADKEAIRLVKDGPDWLAGNKEVTLNVKF</sequence>
<organism evidence="2 3">
    <name type="scientific">Bacteroides nordii</name>
    <dbReference type="NCBI Taxonomy" id="291645"/>
    <lineage>
        <taxon>Bacteria</taxon>
        <taxon>Pseudomonadati</taxon>
        <taxon>Bacteroidota</taxon>
        <taxon>Bacteroidia</taxon>
        <taxon>Bacteroidales</taxon>
        <taxon>Bacteroidaceae</taxon>
        <taxon>Bacteroides</taxon>
    </lineage>
</organism>
<evidence type="ECO:0000256" key="1">
    <source>
        <dbReference type="SAM" id="Phobius"/>
    </source>
</evidence>
<dbReference type="InterPro" id="IPR008969">
    <property type="entry name" value="CarboxyPept-like_regulatory"/>
</dbReference>
<dbReference type="SUPFAM" id="SSF74653">
    <property type="entry name" value="TolA/TonB C-terminal domain"/>
    <property type="match status" value="1"/>
</dbReference>
<dbReference type="Pfam" id="PF13715">
    <property type="entry name" value="CarbopepD_reg_2"/>
    <property type="match status" value="1"/>
</dbReference>
<keyword evidence="1" id="KW-0812">Transmembrane</keyword>
<gene>
    <name evidence="2" type="ORF">DW888_08400</name>
</gene>
<evidence type="ECO:0000313" key="3">
    <source>
        <dbReference type="Proteomes" id="UP000284379"/>
    </source>
</evidence>
<name>A0A413VQM7_9BACE</name>
<evidence type="ECO:0000313" key="2">
    <source>
        <dbReference type="EMBL" id="RHB35863.1"/>
    </source>
</evidence>
<dbReference type="SUPFAM" id="SSF49464">
    <property type="entry name" value="Carboxypeptidase regulatory domain-like"/>
    <property type="match status" value="1"/>
</dbReference>
<evidence type="ECO:0008006" key="4">
    <source>
        <dbReference type="Google" id="ProtNLM"/>
    </source>
</evidence>
<keyword evidence="1" id="KW-0472">Membrane</keyword>
<feature type="transmembrane region" description="Helical" evidence="1">
    <location>
        <begin position="65"/>
        <end position="86"/>
    </location>
</feature>
<dbReference type="Gene3D" id="3.30.1150.10">
    <property type="match status" value="1"/>
</dbReference>
<dbReference type="AlphaFoldDB" id="A0A413VQM7"/>
<keyword evidence="1" id="KW-1133">Transmembrane helix</keyword>
<dbReference type="EMBL" id="QSGO01000005">
    <property type="protein sequence ID" value="RHB35863.1"/>
    <property type="molecule type" value="Genomic_DNA"/>
</dbReference>
<dbReference type="Gene3D" id="2.60.40.1120">
    <property type="entry name" value="Carboxypeptidase-like, regulatory domain"/>
    <property type="match status" value="1"/>
</dbReference>
<comment type="caution">
    <text evidence="2">The sequence shown here is derived from an EMBL/GenBank/DDBJ whole genome shotgun (WGS) entry which is preliminary data.</text>
</comment>